<protein>
    <submittedName>
        <fullName evidence="1">Uncharacterized protein</fullName>
    </submittedName>
</protein>
<dbReference type="AlphaFoldDB" id="A0AAW1QV52"/>
<keyword evidence="2" id="KW-1185">Reference proteome</keyword>
<comment type="caution">
    <text evidence="1">The sequence shown here is derived from an EMBL/GenBank/DDBJ whole genome shotgun (WGS) entry which is preliminary data.</text>
</comment>
<dbReference type="EMBL" id="JALJOS010000025">
    <property type="protein sequence ID" value="KAK9825344.1"/>
    <property type="molecule type" value="Genomic_DNA"/>
</dbReference>
<dbReference type="Proteomes" id="UP001438707">
    <property type="component" value="Unassembled WGS sequence"/>
</dbReference>
<sequence>MSVLELQLQTPPPGPFSFHDLKWVVISDTQTLGRKDNAVVQTYRVARISWDRRDDFLLGEGTRGTCTFYSKKSERKAPDRLAELVASKTLRKDTFIEYQGQRRAKRARGDGVRLGCQLHFKFARYLHAPNDAIVTWLGPVDHCDKAGSLVHGPGCDATANTRHAVLTHLSEATRDWVRGKLLLGTPHHAILAEHRSKIREQYSDAQAVSDAAIVASLKQRPQVLRDYMLNDKDIDNLAKRLEKLEGRSNLDCQPEQIQPLRSKADMKQRDLASVRRDLLESLHRIDQFTLHVPSKDQLVAHEEALASLKQVEVALASSQAHR</sequence>
<reference evidence="1 2" key="1">
    <citation type="journal article" date="2024" name="Nat. Commun.">
        <title>Phylogenomics reveals the evolutionary origins of lichenization in chlorophyte algae.</title>
        <authorList>
            <person name="Puginier C."/>
            <person name="Libourel C."/>
            <person name="Otte J."/>
            <person name="Skaloud P."/>
            <person name="Haon M."/>
            <person name="Grisel S."/>
            <person name="Petersen M."/>
            <person name="Berrin J.G."/>
            <person name="Delaux P.M."/>
            <person name="Dal Grande F."/>
            <person name="Keller J."/>
        </authorList>
    </citation>
    <scope>NUCLEOTIDE SEQUENCE [LARGE SCALE GENOMIC DNA]</scope>
    <source>
        <strain evidence="1 2">SAG 2145</strain>
    </source>
</reference>
<evidence type="ECO:0000313" key="1">
    <source>
        <dbReference type="EMBL" id="KAK9825344.1"/>
    </source>
</evidence>
<name>A0AAW1QV52_9CHLO</name>
<proteinExistence type="predicted"/>
<organism evidence="1 2">
    <name type="scientific">Apatococcus lobatus</name>
    <dbReference type="NCBI Taxonomy" id="904363"/>
    <lineage>
        <taxon>Eukaryota</taxon>
        <taxon>Viridiplantae</taxon>
        <taxon>Chlorophyta</taxon>
        <taxon>core chlorophytes</taxon>
        <taxon>Trebouxiophyceae</taxon>
        <taxon>Chlorellales</taxon>
        <taxon>Chlorellaceae</taxon>
        <taxon>Apatococcus</taxon>
    </lineage>
</organism>
<evidence type="ECO:0000313" key="2">
    <source>
        <dbReference type="Proteomes" id="UP001438707"/>
    </source>
</evidence>
<gene>
    <name evidence="1" type="ORF">WJX74_011077</name>
</gene>
<accession>A0AAW1QV52</accession>